<gene>
    <name evidence="1" type="ORF">B1B_15459</name>
</gene>
<dbReference type="GO" id="GO:0005524">
    <property type="term" value="F:ATP binding"/>
    <property type="evidence" value="ECO:0007669"/>
    <property type="project" value="InterPro"/>
</dbReference>
<dbReference type="NCBIfam" id="NF007139">
    <property type="entry name" value="PRK09585.1-3"/>
    <property type="match status" value="1"/>
</dbReference>
<keyword evidence="1" id="KW-0418">Kinase</keyword>
<evidence type="ECO:0000313" key="1">
    <source>
        <dbReference type="EMBL" id="EQD39241.1"/>
    </source>
</evidence>
<protein>
    <submittedName>
        <fullName evidence="1">Anhydro-N-acetylmuramic acid kinase</fullName>
    </submittedName>
</protein>
<reference evidence="1" key="2">
    <citation type="journal article" date="2014" name="ISME J.">
        <title>Microbial stratification in low pH oxic and suboxic macroscopic growths along an acid mine drainage.</title>
        <authorList>
            <person name="Mendez-Garcia C."/>
            <person name="Mesa V."/>
            <person name="Sprenger R.R."/>
            <person name="Richter M."/>
            <person name="Diez M.S."/>
            <person name="Solano J."/>
            <person name="Bargiela R."/>
            <person name="Golyshina O.V."/>
            <person name="Manteca A."/>
            <person name="Ramos J.L."/>
            <person name="Gallego J.R."/>
            <person name="Llorente I."/>
            <person name="Martins Dos Santos V.A."/>
            <person name="Jensen O.N."/>
            <person name="Pelaez A.I."/>
            <person name="Sanchez J."/>
            <person name="Ferrer M."/>
        </authorList>
    </citation>
    <scope>NUCLEOTIDE SEQUENCE</scope>
</reference>
<organism evidence="1">
    <name type="scientific">mine drainage metagenome</name>
    <dbReference type="NCBI Taxonomy" id="410659"/>
    <lineage>
        <taxon>unclassified sequences</taxon>
        <taxon>metagenomes</taxon>
        <taxon>ecological metagenomes</taxon>
    </lineage>
</organism>
<dbReference type="AlphaFoldDB" id="T0YUG1"/>
<dbReference type="InterPro" id="IPR005338">
    <property type="entry name" value="Anhydro_N_Ac-Mur_kinase"/>
</dbReference>
<dbReference type="PANTHER" id="PTHR30605">
    <property type="entry name" value="ANHYDRO-N-ACETYLMURAMIC ACID KINASE"/>
    <property type="match status" value="1"/>
</dbReference>
<dbReference type="EMBL" id="AUZY01010286">
    <property type="protein sequence ID" value="EQD39241.1"/>
    <property type="molecule type" value="Genomic_DNA"/>
</dbReference>
<dbReference type="InterPro" id="IPR043129">
    <property type="entry name" value="ATPase_NBD"/>
</dbReference>
<keyword evidence="1" id="KW-0808">Transferase</keyword>
<proteinExistence type="inferred from homology"/>
<dbReference type="Gene3D" id="3.30.420.40">
    <property type="match status" value="2"/>
</dbReference>
<accession>T0YUG1</accession>
<dbReference type="Pfam" id="PF03702">
    <property type="entry name" value="AnmK"/>
    <property type="match status" value="1"/>
</dbReference>
<dbReference type="SUPFAM" id="SSF53067">
    <property type="entry name" value="Actin-like ATPase domain"/>
    <property type="match status" value="1"/>
</dbReference>
<dbReference type="GO" id="GO:0009254">
    <property type="term" value="P:peptidoglycan turnover"/>
    <property type="evidence" value="ECO:0007669"/>
    <property type="project" value="InterPro"/>
</dbReference>
<dbReference type="GO" id="GO:0016773">
    <property type="term" value="F:phosphotransferase activity, alcohol group as acceptor"/>
    <property type="evidence" value="ECO:0007669"/>
    <property type="project" value="InterPro"/>
</dbReference>
<reference evidence="1" key="1">
    <citation type="submission" date="2013-08" db="EMBL/GenBank/DDBJ databases">
        <authorList>
            <person name="Mendez C."/>
            <person name="Richter M."/>
            <person name="Ferrer M."/>
            <person name="Sanchez J."/>
        </authorList>
    </citation>
    <scope>NUCLEOTIDE SEQUENCE</scope>
</reference>
<dbReference type="CDD" id="cd24050">
    <property type="entry name" value="ASKHA_NBD_ANMK"/>
    <property type="match status" value="1"/>
</dbReference>
<dbReference type="HAMAP" id="MF_01270">
    <property type="entry name" value="AnhMurNAc_kinase"/>
    <property type="match status" value="1"/>
</dbReference>
<dbReference type="PANTHER" id="PTHR30605:SF0">
    <property type="entry name" value="ANHYDRO-N-ACETYLMURAMIC ACID KINASE"/>
    <property type="match status" value="1"/>
</dbReference>
<sequence>MSTDLYLGMISGTSADGIDVALVDFSHGVHLLRAATYPYAPELRADVLALAQGDDAVELDQFGRLDVRLGEAFAIAALDLLRAAGTRMTAVRALGSHGQTVRHRPDGPHPFTLQLGDASVIAERTGMVTVADFRRADVAAGGQGAPLLPILHAALLARPGEARAVLNLGGVANLTLLDANGGVRGFDTGPANALLDAWCQRHSGAICDVDGALAASGNVDAALLAELLDDAYFALPAPKSTGREYFHLRWLDAHLAGRTLAVADVQTTLLALTAHSIAAALAAHAPDTHAVYACGGGVHNPVLMRALAQALPCALYSTADAGVDPDFVEAVAFAWLARERLAGRAGNLPGVTGARGPRVLGAVHAPWPTTHAPH</sequence>
<dbReference type="GO" id="GO:0006040">
    <property type="term" value="P:amino sugar metabolic process"/>
    <property type="evidence" value="ECO:0007669"/>
    <property type="project" value="InterPro"/>
</dbReference>
<name>T0YUG1_9ZZZZ</name>
<comment type="caution">
    <text evidence="1">The sequence shown here is derived from an EMBL/GenBank/DDBJ whole genome shotgun (WGS) entry which is preliminary data.</text>
</comment>
<dbReference type="GO" id="GO:0016301">
    <property type="term" value="F:kinase activity"/>
    <property type="evidence" value="ECO:0007669"/>
    <property type="project" value="UniProtKB-KW"/>
</dbReference>